<dbReference type="Pfam" id="PF24877">
    <property type="entry name" value="ILV_EDD_C"/>
    <property type="match status" value="1"/>
</dbReference>
<feature type="domain" description="Dihydroxy-acid/6-phosphogluconate dehydratase N-terminal" evidence="14">
    <location>
        <begin position="34"/>
        <end position="359"/>
    </location>
</feature>
<feature type="binding site" evidence="13">
    <location>
        <position position="81"/>
    </location>
    <ligand>
        <name>Mg(2+)</name>
        <dbReference type="ChEBI" id="CHEBI:18420"/>
    </ligand>
</feature>
<comment type="pathway">
    <text evidence="11 13">Amino-acid biosynthesis; L-isoleucine biosynthesis; L-isoleucine from 2-oxobutanoate: step 3/4.</text>
</comment>
<dbReference type="InterPro" id="IPR020558">
    <property type="entry name" value="DiOHA_6PGluconate_deHydtase_CS"/>
</dbReference>
<feature type="binding site" evidence="13">
    <location>
        <position position="123"/>
    </location>
    <ligand>
        <name>Mg(2+)</name>
        <dbReference type="ChEBI" id="CHEBI:18420"/>
    </ligand>
</feature>
<evidence type="ECO:0000313" key="16">
    <source>
        <dbReference type="EMBL" id="MFC3001605.1"/>
    </source>
</evidence>
<comment type="caution">
    <text evidence="13">Lacks conserved residue(s) required for the propagation of feature annotation.</text>
</comment>
<feature type="binding site" evidence="13">
    <location>
        <position position="491"/>
    </location>
    <ligand>
        <name>Mg(2+)</name>
        <dbReference type="ChEBI" id="CHEBI:18420"/>
    </ligand>
</feature>
<evidence type="ECO:0000313" key="17">
    <source>
        <dbReference type="Proteomes" id="UP001595420"/>
    </source>
</evidence>
<keyword evidence="3 13" id="KW-0001">2Fe-2S</keyword>
<feature type="domain" description="Dihydroxy-acid/6-phosphogluconate dehydratase C-terminal" evidence="15">
    <location>
        <begin position="408"/>
        <end position="608"/>
    </location>
</feature>
<evidence type="ECO:0000259" key="15">
    <source>
        <dbReference type="Pfam" id="PF24877"/>
    </source>
</evidence>
<evidence type="ECO:0000256" key="13">
    <source>
        <dbReference type="HAMAP-Rule" id="MF_00012"/>
    </source>
</evidence>
<dbReference type="HAMAP" id="MF_00012">
    <property type="entry name" value="IlvD"/>
    <property type="match status" value="1"/>
</dbReference>
<dbReference type="Pfam" id="PF00920">
    <property type="entry name" value="ILVD_EDD_N"/>
    <property type="match status" value="1"/>
</dbReference>
<comment type="catalytic activity">
    <reaction evidence="13">
        <text>(2R,3R)-2,3-dihydroxy-3-methylpentanoate = (S)-3-methyl-2-oxopentanoate + H2O</text>
        <dbReference type="Rhea" id="RHEA:27694"/>
        <dbReference type="ChEBI" id="CHEBI:15377"/>
        <dbReference type="ChEBI" id="CHEBI:35146"/>
        <dbReference type="ChEBI" id="CHEBI:49258"/>
        <dbReference type="EC" id="4.2.1.9"/>
    </reaction>
</comment>
<evidence type="ECO:0000259" key="14">
    <source>
        <dbReference type="Pfam" id="PF00920"/>
    </source>
</evidence>
<sequence length="618" mass="65287">MPQYRSRTTTHGRNMAGARGLWRATGMKDGDFGKPIIAVVNSFTQFVPGHVHLKDLGQMVAREIEAAGGVAKEFNTIAVDDGIAMGHDGMLYSLPSRDLIADSVEYMVNAHCADAMVCISNCDKITPGMLMATMRLNIPTIFVSGGPMEAGKVVHRGQKRSVDLIDAMIAAADSSVTDEEVAVIERSACPTCGSCSGMFTANSMNCLTEALGLALPGNGTVVATHADRKRLFLEAGRRIVEITRRHYETEDFAVLPRNIATRTAFENAMTLDIAMGGSTNTVLHLLAAAHEGGVDFTMTDIDRLSRRVPVLCKVAPSVANVHVEDVHRAGGIFGILGELDRAGLIDTSVSRVDAPTLAEGLQQWDVTRTADDGVLEFFKAAPGGVPTQVAFSQAERWESLDLDRAKGVIRARENAFSADGGLAVLAGNIAVDGCIVKTAGVDASILTFTGPAKVFESQDAAVEGILGGKVVAGDVVVVRYEGPRGGPGMQEMLYPTSYLKSKGLGKVCALVTDGRFSGGSSGLSIGHLSPEAAEGGPIGLVEDGDIIEIDIPNRSIQLKVSEDVLAQRRAAMEAKGEAAWQPASPRKRQVSTALRAYAAMATSAARGAVRDLGALKRR</sequence>
<feature type="modified residue" description="N6-carboxylysine" evidence="13">
    <location>
        <position position="124"/>
    </location>
</feature>
<dbReference type="InterPro" id="IPR004404">
    <property type="entry name" value="DihydroxyA_deHydtase"/>
</dbReference>
<evidence type="ECO:0000256" key="1">
    <source>
        <dbReference type="ARBA" id="ARBA00001946"/>
    </source>
</evidence>
<evidence type="ECO:0000256" key="8">
    <source>
        <dbReference type="ARBA" id="ARBA00023304"/>
    </source>
</evidence>
<comment type="function">
    <text evidence="13">Functions in the biosynthesis of branched-chain amino acids. Catalyzes the dehydration of (2R,3R)-2,3-dihydroxy-3-methylpentanoate (2,3-dihydroxy-3-methylvalerate) into 2-oxo-3-methylpentanoate (2-oxo-3-methylvalerate) and of (2R)-2,3-dihydroxy-3-methylbutanoate (2,3-dihydroxyisovalerate) into 2-oxo-3-methylbutanoate (2-oxoisovalerate), the penultimate precursor to L-isoleucine and L-valine, respectively.</text>
</comment>
<keyword evidence="17" id="KW-1185">Reference proteome</keyword>
<comment type="catalytic activity">
    <reaction evidence="9">
        <text>(2R)-2,3-dihydroxy-3-methylbutanoate = 3-methyl-2-oxobutanoate + H2O</text>
        <dbReference type="Rhea" id="RHEA:24809"/>
        <dbReference type="ChEBI" id="CHEBI:11851"/>
        <dbReference type="ChEBI" id="CHEBI:15377"/>
        <dbReference type="ChEBI" id="CHEBI:49072"/>
        <dbReference type="EC" id="4.2.1.9"/>
    </reaction>
    <physiologicalReaction direction="left-to-right" evidence="9">
        <dbReference type="Rhea" id="RHEA:24810"/>
    </physiologicalReaction>
</comment>
<keyword evidence="8 13" id="KW-0100">Branched-chain amino acid biosynthesis</keyword>
<dbReference type="NCBIfam" id="TIGR00110">
    <property type="entry name" value="ilvD"/>
    <property type="match status" value="1"/>
</dbReference>
<dbReference type="GO" id="GO:0004160">
    <property type="term" value="F:dihydroxy-acid dehydratase activity"/>
    <property type="evidence" value="ECO:0007669"/>
    <property type="project" value="UniProtKB-EC"/>
</dbReference>
<evidence type="ECO:0000256" key="2">
    <source>
        <dbReference type="ARBA" id="ARBA00022605"/>
    </source>
</evidence>
<name>A0ABV7C029_9PROT</name>
<keyword evidence="5 13" id="KW-0460">Magnesium</keyword>
<evidence type="ECO:0000256" key="7">
    <source>
        <dbReference type="ARBA" id="ARBA00023014"/>
    </source>
</evidence>
<keyword evidence="6 13" id="KW-0408">Iron</keyword>
<evidence type="ECO:0000256" key="6">
    <source>
        <dbReference type="ARBA" id="ARBA00023004"/>
    </source>
</evidence>
<comment type="similarity">
    <text evidence="13">Belongs to the IlvD/Edd family.</text>
</comment>
<dbReference type="PANTHER" id="PTHR43661:SF3">
    <property type="entry name" value="D-XYLONATE DEHYDRATASE YAGF-RELATED"/>
    <property type="match status" value="1"/>
</dbReference>
<accession>A0ABV7C029</accession>
<comment type="cofactor">
    <cofactor evidence="1 13">
        <name>Mg(2+)</name>
        <dbReference type="ChEBI" id="CHEBI:18420"/>
    </cofactor>
</comment>
<comment type="pathway">
    <text evidence="10 13">Amino-acid biosynthesis; L-valine biosynthesis; L-valine from pyruvate: step 3/4.</text>
</comment>
<proteinExistence type="inferred from homology"/>
<dbReference type="InterPro" id="IPR056740">
    <property type="entry name" value="ILV_EDD_C"/>
</dbReference>
<dbReference type="RefSeq" id="WP_216837693.1">
    <property type="nucleotide sequence ID" value="NZ_JAFNJS010000005.1"/>
</dbReference>
<evidence type="ECO:0000256" key="10">
    <source>
        <dbReference type="ARBA" id="ARBA00029436"/>
    </source>
</evidence>
<dbReference type="EC" id="4.2.1.9" evidence="12 13"/>
<evidence type="ECO:0000256" key="3">
    <source>
        <dbReference type="ARBA" id="ARBA00022714"/>
    </source>
</evidence>
<evidence type="ECO:0000256" key="4">
    <source>
        <dbReference type="ARBA" id="ARBA00022723"/>
    </source>
</evidence>
<dbReference type="EMBL" id="JBHRSB010000005">
    <property type="protein sequence ID" value="MFC3001605.1"/>
    <property type="molecule type" value="Genomic_DNA"/>
</dbReference>
<keyword evidence="4 13" id="KW-0479">Metal-binding</keyword>
<comment type="subunit">
    <text evidence="13">Homodimer.</text>
</comment>
<evidence type="ECO:0000256" key="9">
    <source>
        <dbReference type="ARBA" id="ARBA00029304"/>
    </source>
</evidence>
<dbReference type="PANTHER" id="PTHR43661">
    <property type="entry name" value="D-XYLONATE DEHYDRATASE"/>
    <property type="match status" value="1"/>
</dbReference>
<gene>
    <name evidence="13 16" type="primary">ilvD</name>
    <name evidence="16" type="ORF">ACFOD3_16995</name>
</gene>
<dbReference type="PROSITE" id="PS00887">
    <property type="entry name" value="ILVD_EDD_2"/>
    <property type="match status" value="1"/>
</dbReference>
<reference evidence="17" key="1">
    <citation type="journal article" date="2019" name="Int. J. Syst. Evol. Microbiol.">
        <title>The Global Catalogue of Microorganisms (GCM) 10K type strain sequencing project: providing services to taxonomists for standard genome sequencing and annotation.</title>
        <authorList>
            <consortium name="The Broad Institute Genomics Platform"/>
            <consortium name="The Broad Institute Genome Sequencing Center for Infectious Disease"/>
            <person name="Wu L."/>
            <person name="Ma J."/>
        </authorList>
    </citation>
    <scope>NUCLEOTIDE SEQUENCE [LARGE SCALE GENOMIC DNA]</scope>
    <source>
        <strain evidence="17">CGMCC 1.16855</strain>
    </source>
</reference>
<keyword evidence="7 13" id="KW-0411">Iron-sulfur</keyword>
<dbReference type="NCBIfam" id="NF009103">
    <property type="entry name" value="PRK12448.1"/>
    <property type="match status" value="1"/>
</dbReference>
<comment type="cofactor">
    <cofactor evidence="13">
        <name>[2Fe-2S] cluster</name>
        <dbReference type="ChEBI" id="CHEBI:190135"/>
    </cofactor>
    <text evidence="13">Binds 1 [2Fe-2S] cluster per subunit. This cluster acts as a Lewis acid cofactor.</text>
</comment>
<evidence type="ECO:0000256" key="5">
    <source>
        <dbReference type="ARBA" id="ARBA00022842"/>
    </source>
</evidence>
<keyword evidence="2 13" id="KW-0028">Amino-acid biosynthesis</keyword>
<dbReference type="Proteomes" id="UP001595420">
    <property type="component" value="Unassembled WGS sequence"/>
</dbReference>
<dbReference type="InterPro" id="IPR000581">
    <property type="entry name" value="ILV_EDD_N"/>
</dbReference>
<keyword evidence="13 16" id="KW-0456">Lyase</keyword>
<comment type="caution">
    <text evidence="16">The sequence shown here is derived from an EMBL/GenBank/DDBJ whole genome shotgun (WGS) entry which is preliminary data.</text>
</comment>
<feature type="active site" description="Proton acceptor" evidence="13">
    <location>
        <position position="517"/>
    </location>
</feature>
<dbReference type="PROSITE" id="PS00886">
    <property type="entry name" value="ILVD_EDD_1"/>
    <property type="match status" value="1"/>
</dbReference>
<feature type="binding site" description="via carbamate group" evidence="13">
    <location>
        <position position="124"/>
    </location>
    <ligand>
        <name>Mg(2+)</name>
        <dbReference type="ChEBI" id="CHEBI:18420"/>
    </ligand>
</feature>
<protein>
    <recommendedName>
        <fullName evidence="12 13">Dihydroxy-acid dehydratase</fullName>
        <shortName evidence="13">DAD</shortName>
        <ecNumber evidence="12 13">4.2.1.9</ecNumber>
    </recommendedName>
</protein>
<organism evidence="16 17">
    <name type="scientific">Falsiroseomonas tokyonensis</name>
    <dbReference type="NCBI Taxonomy" id="430521"/>
    <lineage>
        <taxon>Bacteria</taxon>
        <taxon>Pseudomonadati</taxon>
        <taxon>Pseudomonadota</taxon>
        <taxon>Alphaproteobacteria</taxon>
        <taxon>Acetobacterales</taxon>
        <taxon>Roseomonadaceae</taxon>
        <taxon>Falsiroseomonas</taxon>
    </lineage>
</organism>
<evidence type="ECO:0000256" key="12">
    <source>
        <dbReference type="ARBA" id="ARBA00029490"/>
    </source>
</evidence>
<evidence type="ECO:0000256" key="11">
    <source>
        <dbReference type="ARBA" id="ARBA00029437"/>
    </source>
</evidence>